<evidence type="ECO:0000256" key="3">
    <source>
        <dbReference type="ARBA" id="ARBA00022679"/>
    </source>
</evidence>
<dbReference type="Pfam" id="PF04577">
    <property type="entry name" value="Glyco_transf_61"/>
    <property type="match status" value="1"/>
</dbReference>
<keyword evidence="3" id="KW-0808">Transferase</keyword>
<evidence type="ECO:0000256" key="4">
    <source>
        <dbReference type="ARBA" id="ARBA00023180"/>
    </source>
</evidence>
<dbReference type="InterPro" id="IPR049625">
    <property type="entry name" value="Glyco_transf_61_cat"/>
</dbReference>
<dbReference type="InterPro" id="IPR007657">
    <property type="entry name" value="Glycosyltransferase_61"/>
</dbReference>
<evidence type="ECO:0000256" key="2">
    <source>
        <dbReference type="ARBA" id="ARBA00022676"/>
    </source>
</evidence>
<dbReference type="GO" id="GO:0016763">
    <property type="term" value="F:pentosyltransferase activity"/>
    <property type="evidence" value="ECO:0007669"/>
    <property type="project" value="UniProtKB-ARBA"/>
</dbReference>
<comment type="caution">
    <text evidence="6">The sequence shown here is derived from an EMBL/GenBank/DDBJ whole genome shotgun (WGS) entry which is preliminary data.</text>
</comment>
<evidence type="ECO:0000313" key="6">
    <source>
        <dbReference type="EMBL" id="GMN41941.1"/>
    </source>
</evidence>
<evidence type="ECO:0000313" key="7">
    <source>
        <dbReference type="Proteomes" id="UP001187192"/>
    </source>
</evidence>
<dbReference type="AlphaFoldDB" id="A0AA88ADJ8"/>
<organism evidence="6 7">
    <name type="scientific">Ficus carica</name>
    <name type="common">Common fig</name>
    <dbReference type="NCBI Taxonomy" id="3494"/>
    <lineage>
        <taxon>Eukaryota</taxon>
        <taxon>Viridiplantae</taxon>
        <taxon>Streptophyta</taxon>
        <taxon>Embryophyta</taxon>
        <taxon>Tracheophyta</taxon>
        <taxon>Spermatophyta</taxon>
        <taxon>Magnoliopsida</taxon>
        <taxon>eudicotyledons</taxon>
        <taxon>Gunneridae</taxon>
        <taxon>Pentapetalae</taxon>
        <taxon>rosids</taxon>
        <taxon>fabids</taxon>
        <taxon>Rosales</taxon>
        <taxon>Moraceae</taxon>
        <taxon>Ficeae</taxon>
        <taxon>Ficus</taxon>
    </lineage>
</organism>
<name>A0AA88ADJ8_FICCA</name>
<proteinExistence type="predicted"/>
<accession>A0AA88ADJ8</accession>
<gene>
    <name evidence="6" type="ORF">TIFTF001_011161</name>
</gene>
<keyword evidence="2" id="KW-0328">Glycosyltransferase</keyword>
<evidence type="ECO:0000256" key="1">
    <source>
        <dbReference type="ARBA" id="ARBA00004323"/>
    </source>
</evidence>
<dbReference type="GO" id="GO:0000139">
    <property type="term" value="C:Golgi membrane"/>
    <property type="evidence" value="ECO:0007669"/>
    <property type="project" value="UniProtKB-SubCell"/>
</dbReference>
<dbReference type="PANTHER" id="PTHR20961">
    <property type="entry name" value="GLYCOSYLTRANSFERASE"/>
    <property type="match status" value="1"/>
</dbReference>
<keyword evidence="7" id="KW-1185">Reference proteome</keyword>
<evidence type="ECO:0000259" key="5">
    <source>
        <dbReference type="Pfam" id="PF04577"/>
    </source>
</evidence>
<protein>
    <recommendedName>
        <fullName evidence="5">Glycosyltransferase 61 catalytic domain-containing protein</fullName>
    </recommendedName>
</protein>
<dbReference type="EMBL" id="BTGU01000013">
    <property type="protein sequence ID" value="GMN41941.1"/>
    <property type="molecule type" value="Genomic_DNA"/>
</dbReference>
<comment type="subcellular location">
    <subcellularLocation>
        <location evidence="1">Golgi apparatus membrane</location>
        <topology evidence="1">Single-pass type II membrane protein</topology>
    </subcellularLocation>
</comment>
<reference evidence="6" key="1">
    <citation type="submission" date="2023-07" db="EMBL/GenBank/DDBJ databases">
        <title>draft genome sequence of fig (Ficus carica).</title>
        <authorList>
            <person name="Takahashi T."/>
            <person name="Nishimura K."/>
        </authorList>
    </citation>
    <scope>NUCLEOTIDE SEQUENCE</scope>
</reference>
<dbReference type="PANTHER" id="PTHR20961:SF98">
    <property type="entry name" value="GLYCOSYLTRANSFERASE"/>
    <property type="match status" value="1"/>
</dbReference>
<keyword evidence="4" id="KW-0325">Glycoprotein</keyword>
<sequence length="326" mass="36517">MINIYILPTKTDELCTTGPTVFYDSCKVNGPTVLDPTSSTFFLTGPTGPTVGPIGPTCQVQHKAAALVFTAGGYTGNFFHDFNDGLIPLYITINTFFNDHQDDVVLVISKSRDWWVHKYSNLLQRLGLISHGFMTINPKLIPNRKTLIQFRAFLDKSYHQKSIPHKSNGSKPKPSQTRPRLILVSRTGDVGRVLLNQEEIKGEAKKLGFDVVVCEPSPMISLGSAYDLINSSHTMIGIHGAALTHSLFLRPGSVFIQVVPLGVGWLAEVCLGKAAREWVGFRGKSRSKNVMDVYLKEQNVRLDLDRFRGYLKQAYRKSRKFMEREE</sequence>
<dbReference type="Proteomes" id="UP001187192">
    <property type="component" value="Unassembled WGS sequence"/>
</dbReference>
<feature type="domain" description="Glycosyltransferase 61 catalytic" evidence="5">
    <location>
        <begin position="151"/>
        <end position="256"/>
    </location>
</feature>